<reference evidence="4" key="1">
    <citation type="submission" date="2022-07" db="EMBL/GenBank/DDBJ databases">
        <title>The genome of Lyophyllum shimeji provides insight into the initial evolution of ectomycorrhizal fungal genome.</title>
        <authorList>
            <person name="Kobayashi Y."/>
            <person name="Shibata T."/>
            <person name="Hirakawa H."/>
            <person name="Shigenobu S."/>
            <person name="Nishiyama T."/>
            <person name="Yamada A."/>
            <person name="Hasebe M."/>
            <person name="Kawaguchi M."/>
        </authorList>
    </citation>
    <scope>NUCLEOTIDE SEQUENCE</scope>
    <source>
        <strain evidence="4">AT787</strain>
    </source>
</reference>
<proteinExistence type="predicted"/>
<dbReference type="Pfam" id="PF00201">
    <property type="entry name" value="UDPGT"/>
    <property type="match status" value="1"/>
</dbReference>
<dbReference type="SUPFAM" id="SSF53756">
    <property type="entry name" value="UDP-Glycosyltransferase/glycogen phosphorylase"/>
    <property type="match status" value="1"/>
</dbReference>
<keyword evidence="5" id="KW-1185">Reference proteome</keyword>
<evidence type="ECO:0000256" key="3">
    <source>
        <dbReference type="SAM" id="MobiDB-lite"/>
    </source>
</evidence>
<feature type="region of interest" description="Disordered" evidence="3">
    <location>
        <begin position="67"/>
        <end position="88"/>
    </location>
</feature>
<evidence type="ECO:0000313" key="5">
    <source>
        <dbReference type="Proteomes" id="UP001063166"/>
    </source>
</evidence>
<dbReference type="GO" id="GO:0008194">
    <property type="term" value="F:UDP-glycosyltransferase activity"/>
    <property type="evidence" value="ECO:0007669"/>
    <property type="project" value="InterPro"/>
</dbReference>
<protein>
    <submittedName>
        <fullName evidence="4">UDP-glucoronosyl and UDP-glucosyl transferase</fullName>
    </submittedName>
</protein>
<accession>A0A9P3PSL7</accession>
<keyword evidence="1" id="KW-0328">Glycosyltransferase</keyword>
<keyword evidence="2 4" id="KW-0808">Transferase</keyword>
<dbReference type="Proteomes" id="UP001063166">
    <property type="component" value="Unassembled WGS sequence"/>
</dbReference>
<sequence length="88" mass="9812">MANITESLREKGAGLWFRTAHAWSPQHFILNCSATGWFVTHTGHGSVIESLSSGIPMNTNRHPRISWPFQGDQPTGAVHLTEKPQSRF</sequence>
<dbReference type="PANTHER" id="PTHR48046">
    <property type="entry name" value="UDP-GLYCOSYLTRANSFERASE 72E1"/>
    <property type="match status" value="1"/>
</dbReference>
<gene>
    <name evidence="4" type="ORF">LshimejAT787_1100370</name>
</gene>
<dbReference type="EMBL" id="BRPK01000011">
    <property type="protein sequence ID" value="GLB42022.1"/>
    <property type="molecule type" value="Genomic_DNA"/>
</dbReference>
<name>A0A9P3PSL7_LYOSH</name>
<dbReference type="Gene3D" id="3.40.50.2000">
    <property type="entry name" value="Glycogen Phosphorylase B"/>
    <property type="match status" value="1"/>
</dbReference>
<dbReference type="OrthoDB" id="5835829at2759"/>
<evidence type="ECO:0000256" key="1">
    <source>
        <dbReference type="ARBA" id="ARBA00022676"/>
    </source>
</evidence>
<comment type="caution">
    <text evidence="4">The sequence shown here is derived from an EMBL/GenBank/DDBJ whole genome shotgun (WGS) entry which is preliminary data.</text>
</comment>
<evidence type="ECO:0000256" key="2">
    <source>
        <dbReference type="ARBA" id="ARBA00022679"/>
    </source>
</evidence>
<dbReference type="PANTHER" id="PTHR48046:SF1">
    <property type="entry name" value="GLYCOSYLTRANSFERASE-RELATED"/>
    <property type="match status" value="1"/>
</dbReference>
<dbReference type="AlphaFoldDB" id="A0A9P3PSL7"/>
<evidence type="ECO:0000313" key="4">
    <source>
        <dbReference type="EMBL" id="GLB42022.1"/>
    </source>
</evidence>
<organism evidence="4 5">
    <name type="scientific">Lyophyllum shimeji</name>
    <name type="common">Hon-shimeji</name>
    <name type="synonym">Tricholoma shimeji</name>
    <dbReference type="NCBI Taxonomy" id="47721"/>
    <lineage>
        <taxon>Eukaryota</taxon>
        <taxon>Fungi</taxon>
        <taxon>Dikarya</taxon>
        <taxon>Basidiomycota</taxon>
        <taxon>Agaricomycotina</taxon>
        <taxon>Agaricomycetes</taxon>
        <taxon>Agaricomycetidae</taxon>
        <taxon>Agaricales</taxon>
        <taxon>Tricholomatineae</taxon>
        <taxon>Lyophyllaceae</taxon>
        <taxon>Lyophyllum</taxon>
    </lineage>
</organism>
<dbReference type="InterPro" id="IPR002213">
    <property type="entry name" value="UDP_glucos_trans"/>
</dbReference>